<evidence type="ECO:0000256" key="2">
    <source>
        <dbReference type="PROSITE-ProRule" id="PRU00335"/>
    </source>
</evidence>
<keyword evidence="1 2" id="KW-0238">DNA-binding</keyword>
<proteinExistence type="predicted"/>
<accession>A0A0A6UMU0</accession>
<feature type="domain" description="HTH tetR-type" evidence="3">
    <location>
        <begin position="15"/>
        <end position="75"/>
    </location>
</feature>
<dbReference type="AlphaFoldDB" id="A0A0A6UMU0"/>
<comment type="caution">
    <text evidence="4">The sequence shown here is derived from an EMBL/GenBank/DDBJ whole genome shotgun (WGS) entry which is preliminary data.</text>
</comment>
<evidence type="ECO:0000256" key="1">
    <source>
        <dbReference type="ARBA" id="ARBA00023125"/>
    </source>
</evidence>
<dbReference type="SUPFAM" id="SSF46689">
    <property type="entry name" value="Homeodomain-like"/>
    <property type="match status" value="1"/>
</dbReference>
<dbReference type="Pfam" id="PF00440">
    <property type="entry name" value="TetR_N"/>
    <property type="match status" value="1"/>
</dbReference>
<dbReference type="PANTHER" id="PTHR30055:SF209">
    <property type="entry name" value="POSSIBLE TRANSCRIPTIONAL REGULATORY PROTEIN (PROBABLY TETR-FAMILY)"/>
    <property type="match status" value="1"/>
</dbReference>
<dbReference type="InterPro" id="IPR009057">
    <property type="entry name" value="Homeodomain-like_sf"/>
</dbReference>
<dbReference type="PROSITE" id="PS50977">
    <property type="entry name" value="HTH_TETR_2"/>
    <property type="match status" value="1"/>
</dbReference>
<feature type="DNA-binding region" description="H-T-H motif" evidence="2">
    <location>
        <begin position="38"/>
        <end position="57"/>
    </location>
</feature>
<reference evidence="4 5" key="1">
    <citation type="submission" date="2014-10" db="EMBL/GenBank/DDBJ databases">
        <title>Draft genome sequence of Actinoplanes utahensis NRRL 12052.</title>
        <authorList>
            <person name="Velasco-Bucheli B."/>
            <person name="del Cerro C."/>
            <person name="Hormigo D."/>
            <person name="Garcia J.L."/>
            <person name="Acebal C."/>
            <person name="Arroyo M."/>
            <person name="de la Mata I."/>
        </authorList>
    </citation>
    <scope>NUCLEOTIDE SEQUENCE [LARGE SCALE GENOMIC DNA]</scope>
    <source>
        <strain evidence="4 5">NRRL 12052</strain>
    </source>
</reference>
<gene>
    <name evidence="4" type="ORF">MB27_11675</name>
</gene>
<dbReference type="InterPro" id="IPR050109">
    <property type="entry name" value="HTH-type_TetR-like_transc_reg"/>
</dbReference>
<sequence>MPHAGRPVRERADAARNRERVLDAARRLYRERDPRTVTMEDIAAAAGVGRATLYRRYRDPAAVAVALLDEHDRSLQEQLISGPPPLGPGAAPADRLAAFYAAMLDLLDEHLPLALSGETGAARFRTGAYEFWRLHVRVLLRAAGVPDPEPLVDILLAPLAPELYQHQRRHGLDRRQIAAALDRLARALLPEPGRRDAQ</sequence>
<dbReference type="Gene3D" id="1.10.357.10">
    <property type="entry name" value="Tetracycline Repressor, domain 2"/>
    <property type="match status" value="1"/>
</dbReference>
<dbReference type="eggNOG" id="COG1309">
    <property type="taxonomic scope" value="Bacteria"/>
</dbReference>
<dbReference type="STRING" id="1869.MB27_11675"/>
<dbReference type="Proteomes" id="UP000054537">
    <property type="component" value="Unassembled WGS sequence"/>
</dbReference>
<dbReference type="PANTHER" id="PTHR30055">
    <property type="entry name" value="HTH-TYPE TRANSCRIPTIONAL REGULATOR RUTR"/>
    <property type="match status" value="1"/>
</dbReference>
<organism evidence="4 5">
    <name type="scientific">Actinoplanes utahensis</name>
    <dbReference type="NCBI Taxonomy" id="1869"/>
    <lineage>
        <taxon>Bacteria</taxon>
        <taxon>Bacillati</taxon>
        <taxon>Actinomycetota</taxon>
        <taxon>Actinomycetes</taxon>
        <taxon>Micromonosporales</taxon>
        <taxon>Micromonosporaceae</taxon>
        <taxon>Actinoplanes</taxon>
    </lineage>
</organism>
<evidence type="ECO:0000259" key="3">
    <source>
        <dbReference type="PROSITE" id="PS50977"/>
    </source>
</evidence>
<dbReference type="EMBL" id="JRTT01000011">
    <property type="protein sequence ID" value="KHD77440.1"/>
    <property type="molecule type" value="Genomic_DNA"/>
</dbReference>
<dbReference type="GO" id="GO:0003700">
    <property type="term" value="F:DNA-binding transcription factor activity"/>
    <property type="evidence" value="ECO:0007669"/>
    <property type="project" value="TreeGrafter"/>
</dbReference>
<name>A0A0A6UMU0_ACTUT</name>
<protein>
    <submittedName>
        <fullName evidence="4">Transcriptional regulator</fullName>
    </submittedName>
</protein>
<dbReference type="InterPro" id="IPR001647">
    <property type="entry name" value="HTH_TetR"/>
</dbReference>
<evidence type="ECO:0000313" key="4">
    <source>
        <dbReference type="EMBL" id="KHD77440.1"/>
    </source>
</evidence>
<keyword evidence="5" id="KW-1185">Reference proteome</keyword>
<dbReference type="GO" id="GO:0000976">
    <property type="term" value="F:transcription cis-regulatory region binding"/>
    <property type="evidence" value="ECO:0007669"/>
    <property type="project" value="TreeGrafter"/>
</dbReference>
<evidence type="ECO:0000313" key="5">
    <source>
        <dbReference type="Proteomes" id="UP000054537"/>
    </source>
</evidence>